<accession>A0A1H9LSN1</accession>
<dbReference type="PRINTS" id="PR00775">
    <property type="entry name" value="HEATSHOCK90"/>
</dbReference>
<evidence type="ECO:0000256" key="4">
    <source>
        <dbReference type="ARBA" id="ARBA00023186"/>
    </source>
</evidence>
<keyword evidence="4" id="KW-0143">Chaperone</keyword>
<dbReference type="Pfam" id="PF00183">
    <property type="entry name" value="HSP90"/>
    <property type="match status" value="1"/>
</dbReference>
<keyword evidence="7" id="KW-1185">Reference proteome</keyword>
<dbReference type="InterPro" id="IPR036890">
    <property type="entry name" value="HATPase_C_sf"/>
</dbReference>
<keyword evidence="3 5" id="KW-0067">ATP-binding</keyword>
<protein>
    <submittedName>
        <fullName evidence="6">Molecular chaperone HtpG</fullName>
    </submittedName>
</protein>
<evidence type="ECO:0000256" key="1">
    <source>
        <dbReference type="ARBA" id="ARBA00008239"/>
    </source>
</evidence>
<dbReference type="Gene3D" id="3.30.230.80">
    <property type="match status" value="1"/>
</dbReference>
<dbReference type="PANTHER" id="PTHR11528">
    <property type="entry name" value="HEAT SHOCK PROTEIN 90 FAMILY MEMBER"/>
    <property type="match status" value="1"/>
</dbReference>
<dbReference type="GO" id="GO:0140662">
    <property type="term" value="F:ATP-dependent protein folding chaperone"/>
    <property type="evidence" value="ECO:0007669"/>
    <property type="project" value="InterPro"/>
</dbReference>
<feature type="binding site" evidence="5">
    <location>
        <position position="79"/>
    </location>
    <ligand>
        <name>ATP</name>
        <dbReference type="ChEBI" id="CHEBI:30616"/>
    </ligand>
</feature>
<dbReference type="InterPro" id="IPR020575">
    <property type="entry name" value="Hsp90_N"/>
</dbReference>
<feature type="binding site" evidence="5">
    <location>
        <position position="41"/>
    </location>
    <ligand>
        <name>ATP</name>
        <dbReference type="ChEBI" id="CHEBI:30616"/>
    </ligand>
</feature>
<feature type="binding site" evidence="5">
    <location>
        <position position="37"/>
    </location>
    <ligand>
        <name>ATP</name>
        <dbReference type="ChEBI" id="CHEBI:30616"/>
    </ligand>
</feature>
<dbReference type="EMBL" id="FOFB01000025">
    <property type="protein sequence ID" value="SER13853.1"/>
    <property type="molecule type" value="Genomic_DNA"/>
</dbReference>
<organism evidence="6 7">
    <name type="scientific">Neolewinella agarilytica</name>
    <dbReference type="NCBI Taxonomy" id="478744"/>
    <lineage>
        <taxon>Bacteria</taxon>
        <taxon>Pseudomonadati</taxon>
        <taxon>Bacteroidota</taxon>
        <taxon>Saprospiria</taxon>
        <taxon>Saprospirales</taxon>
        <taxon>Lewinellaceae</taxon>
        <taxon>Neolewinella</taxon>
    </lineage>
</organism>
<gene>
    <name evidence="6" type="ORF">SAMN05444359_12534</name>
</gene>
<dbReference type="Proteomes" id="UP000199021">
    <property type="component" value="Unassembled WGS sequence"/>
</dbReference>
<evidence type="ECO:0000256" key="5">
    <source>
        <dbReference type="PIRSR" id="PIRSR002583-1"/>
    </source>
</evidence>
<evidence type="ECO:0000313" key="7">
    <source>
        <dbReference type="Proteomes" id="UP000199021"/>
    </source>
</evidence>
<dbReference type="Gene3D" id="3.30.565.10">
    <property type="entry name" value="Histidine kinase-like ATPase, C-terminal domain"/>
    <property type="match status" value="1"/>
</dbReference>
<evidence type="ECO:0000313" key="6">
    <source>
        <dbReference type="EMBL" id="SER13853.1"/>
    </source>
</evidence>
<evidence type="ECO:0000256" key="2">
    <source>
        <dbReference type="ARBA" id="ARBA00022741"/>
    </source>
</evidence>
<comment type="similarity">
    <text evidence="1">Belongs to the heat shock protein 90 family.</text>
</comment>
<dbReference type="PIRSF" id="PIRSF002583">
    <property type="entry name" value="Hsp90"/>
    <property type="match status" value="1"/>
</dbReference>
<dbReference type="GO" id="GO:0051082">
    <property type="term" value="F:unfolded protein binding"/>
    <property type="evidence" value="ECO:0007669"/>
    <property type="project" value="InterPro"/>
</dbReference>
<keyword evidence="2 5" id="KW-0547">Nucleotide-binding</keyword>
<dbReference type="InParanoid" id="A0A1H9LSN1"/>
<dbReference type="Pfam" id="PF13589">
    <property type="entry name" value="HATPase_c_3"/>
    <property type="match status" value="1"/>
</dbReference>
<sequence length="594" mass="67065">MPNTPADSSFNFQVNLAGIIDILANHLYSEEKVFLRELLQNATDAITARQKIEDGFVGQVRLDLIPGDGDSPAQIIFEDNGVGLTEEEVHLFLSSIGSSSKKTVNEVTSREDFIGQFGIGLLSCFMITDEIVMVTRSAKGGSALEWRGNADGSYKIRQLDLELEPGTRVYLRQKAGVEKFFQAEFLRKLVKYYGDLLPFPIHFAEEATPLNAGDAPFMNDLVSSDELGRYGIEQFRTQFFDAVPLRTSDGTTRGVAYILPYAPNPAEKTTHKVYLKRMLISEKIDNVLPDWAFFVKCIINTGNLRPTASRESFYEDEYLKQTRQELGDALKNYLKGLAANRPDRMRQLISIHLATLKGLALHDDEFFDVIVDHLPFKTTYGEMLLPEVARQTDTLRHVPDLDEYRQLVGVASAQKQLVVCSGYLYDNQLVAKYGQRNRIPVQAVNTSHFIQHFEDLTVAEREATFDFLQQADAALHRFQCQAVLRKFEPANVPTIYYMDDRTNFNRSIKKSREIATDTFASMLDSLSGSVPSVSNSQLCLNYRHPLIQRLAAKTGDLKLEIEILYVQALLLGHHPLNNDELDILSNGLLQLMDR</sequence>
<name>A0A1H9LSN1_9BACT</name>
<dbReference type="STRING" id="478744.SAMN05444359_12534"/>
<dbReference type="SUPFAM" id="SSF54211">
    <property type="entry name" value="Ribosomal protein S5 domain 2-like"/>
    <property type="match status" value="1"/>
</dbReference>
<dbReference type="InterPro" id="IPR020568">
    <property type="entry name" value="Ribosomal_Su5_D2-typ_SF"/>
</dbReference>
<dbReference type="AlphaFoldDB" id="A0A1H9LSN1"/>
<evidence type="ECO:0000256" key="3">
    <source>
        <dbReference type="ARBA" id="ARBA00022840"/>
    </source>
</evidence>
<feature type="binding site" evidence="5">
    <location>
        <position position="167"/>
    </location>
    <ligand>
        <name>ATP</name>
        <dbReference type="ChEBI" id="CHEBI:30616"/>
    </ligand>
</feature>
<dbReference type="GO" id="GO:0016887">
    <property type="term" value="F:ATP hydrolysis activity"/>
    <property type="evidence" value="ECO:0007669"/>
    <property type="project" value="InterPro"/>
</dbReference>
<proteinExistence type="inferred from homology"/>
<dbReference type="SUPFAM" id="SSF55874">
    <property type="entry name" value="ATPase domain of HSP90 chaperone/DNA topoisomerase II/histidine kinase"/>
    <property type="match status" value="1"/>
</dbReference>
<dbReference type="OrthoDB" id="9802640at2"/>
<reference evidence="7" key="1">
    <citation type="submission" date="2016-10" db="EMBL/GenBank/DDBJ databases">
        <authorList>
            <person name="Varghese N."/>
            <person name="Submissions S."/>
        </authorList>
    </citation>
    <scope>NUCLEOTIDE SEQUENCE [LARGE SCALE GENOMIC DNA]</scope>
    <source>
        <strain evidence="7">DSM 24740</strain>
    </source>
</reference>
<dbReference type="GO" id="GO:0005524">
    <property type="term" value="F:ATP binding"/>
    <property type="evidence" value="ECO:0007669"/>
    <property type="project" value="UniProtKB-KW"/>
</dbReference>
<dbReference type="NCBIfam" id="NF010683">
    <property type="entry name" value="PRK14083.1"/>
    <property type="match status" value="1"/>
</dbReference>
<dbReference type="RefSeq" id="WP_090171788.1">
    <property type="nucleotide sequence ID" value="NZ_FOFB01000025.1"/>
</dbReference>
<dbReference type="InterPro" id="IPR001404">
    <property type="entry name" value="Hsp90_fam"/>
</dbReference>